<evidence type="ECO:0000313" key="2">
    <source>
        <dbReference type="EMBL" id="MEQ6889993.1"/>
    </source>
</evidence>
<comment type="caution">
    <text evidence="2">The sequence shown here is derived from an EMBL/GenBank/DDBJ whole genome shotgun (WGS) entry which is preliminary data.</text>
</comment>
<keyword evidence="3" id="KW-1185">Reference proteome</keyword>
<proteinExistence type="predicted"/>
<sequence>MMMCKEATRLMSLRQDRPLSFQEKLSLRLHLAMCSACRECDRQFTLLHGVGRHFGTEDDDEPSA</sequence>
<dbReference type="Proteomes" id="UP001472978">
    <property type="component" value="Unassembled WGS sequence"/>
</dbReference>
<dbReference type="RefSeq" id="WP_349759481.1">
    <property type="nucleotide sequence ID" value="NZ_JBEGCI010000014.1"/>
</dbReference>
<gene>
    <name evidence="2" type="ORF">ABE957_15055</name>
</gene>
<evidence type="ECO:0000259" key="1">
    <source>
        <dbReference type="Pfam" id="PF13490"/>
    </source>
</evidence>
<organism evidence="2 3">
    <name type="scientific">Halomonas pelophila</name>
    <dbReference type="NCBI Taxonomy" id="3151122"/>
    <lineage>
        <taxon>Bacteria</taxon>
        <taxon>Pseudomonadati</taxon>
        <taxon>Pseudomonadota</taxon>
        <taxon>Gammaproteobacteria</taxon>
        <taxon>Oceanospirillales</taxon>
        <taxon>Halomonadaceae</taxon>
        <taxon>Halomonas</taxon>
    </lineage>
</organism>
<protein>
    <submittedName>
        <fullName evidence="2">Zf-HC2 domain-containing protein</fullName>
    </submittedName>
</protein>
<evidence type="ECO:0000313" key="3">
    <source>
        <dbReference type="Proteomes" id="UP001472978"/>
    </source>
</evidence>
<accession>A0ABV1N8C8</accession>
<dbReference type="InterPro" id="IPR027383">
    <property type="entry name" value="Znf_put"/>
</dbReference>
<reference evidence="2 3" key="1">
    <citation type="submission" date="2024-05" db="EMBL/GenBank/DDBJ databases">
        <title>Halomonas sp. CS7 16S ribosomal RNA gene Genome sequencing and assembly.</title>
        <authorList>
            <person name="Yook S."/>
        </authorList>
    </citation>
    <scope>NUCLEOTIDE SEQUENCE [LARGE SCALE GENOMIC DNA]</scope>
    <source>
        <strain evidence="2 3">CS7</strain>
    </source>
</reference>
<feature type="domain" description="Putative zinc-finger" evidence="1">
    <location>
        <begin position="4"/>
        <end position="38"/>
    </location>
</feature>
<dbReference type="EMBL" id="JBEGCI010000014">
    <property type="protein sequence ID" value="MEQ6889993.1"/>
    <property type="molecule type" value="Genomic_DNA"/>
</dbReference>
<name>A0ABV1N8C8_9GAMM</name>
<dbReference type="Pfam" id="PF13490">
    <property type="entry name" value="zf-HC2"/>
    <property type="match status" value="1"/>
</dbReference>